<dbReference type="Proteomes" id="UP000016662">
    <property type="component" value="Unassembled WGS sequence"/>
</dbReference>
<dbReference type="PANTHER" id="PTHR10587:SF133">
    <property type="entry name" value="CHITIN DEACETYLASE 1-RELATED"/>
    <property type="match status" value="1"/>
</dbReference>
<dbReference type="HOGENOM" id="CLU_080975_0_0_9"/>
<name>U2M3U6_9FIRM</name>
<dbReference type="OrthoDB" id="43281at2"/>
<dbReference type="InterPro" id="IPR050248">
    <property type="entry name" value="Polysacc_deacetylase_ArnD"/>
</dbReference>
<keyword evidence="5" id="KW-1185">Reference proteome</keyword>
<comment type="caution">
    <text evidence="4">The sequence shown here is derived from an EMBL/GenBank/DDBJ whole genome shotgun (WGS) entry which is preliminary data.</text>
</comment>
<keyword evidence="2" id="KW-0378">Hydrolase</keyword>
<feature type="domain" description="NodB homology" evidence="3">
    <location>
        <begin position="66"/>
        <end position="292"/>
    </location>
</feature>
<evidence type="ECO:0000256" key="1">
    <source>
        <dbReference type="ARBA" id="ARBA00022723"/>
    </source>
</evidence>
<dbReference type="GO" id="GO:0016020">
    <property type="term" value="C:membrane"/>
    <property type="evidence" value="ECO:0007669"/>
    <property type="project" value="TreeGrafter"/>
</dbReference>
<evidence type="ECO:0000313" key="5">
    <source>
        <dbReference type="Proteomes" id="UP000016662"/>
    </source>
</evidence>
<dbReference type="InterPro" id="IPR011330">
    <property type="entry name" value="Glyco_hydro/deAcase_b/a-brl"/>
</dbReference>
<accession>U2M3U6</accession>
<dbReference type="PATRIC" id="fig|411473.3.peg.997"/>
<dbReference type="PROSITE" id="PS51677">
    <property type="entry name" value="NODB"/>
    <property type="match status" value="1"/>
</dbReference>
<evidence type="ECO:0000259" key="3">
    <source>
        <dbReference type="PROSITE" id="PS51677"/>
    </source>
</evidence>
<dbReference type="InterPro" id="IPR002509">
    <property type="entry name" value="NODB_dom"/>
</dbReference>
<organism evidence="4 5">
    <name type="scientific">Ruminococcus callidus ATCC 27760</name>
    <dbReference type="NCBI Taxonomy" id="411473"/>
    <lineage>
        <taxon>Bacteria</taxon>
        <taxon>Bacillati</taxon>
        <taxon>Bacillota</taxon>
        <taxon>Clostridia</taxon>
        <taxon>Eubacteriales</taxon>
        <taxon>Oscillospiraceae</taxon>
        <taxon>Ruminococcus</taxon>
    </lineage>
</organism>
<evidence type="ECO:0000313" key="4">
    <source>
        <dbReference type="EMBL" id="ERJ96424.1"/>
    </source>
</evidence>
<reference evidence="4 5" key="1">
    <citation type="submission" date="2013-07" db="EMBL/GenBank/DDBJ databases">
        <authorList>
            <person name="Weinstock G."/>
            <person name="Sodergren E."/>
            <person name="Wylie T."/>
            <person name="Fulton L."/>
            <person name="Fulton R."/>
            <person name="Fronick C."/>
            <person name="O'Laughlin M."/>
            <person name="Godfrey J."/>
            <person name="Miner T."/>
            <person name="Herter B."/>
            <person name="Appelbaum E."/>
            <person name="Cordes M."/>
            <person name="Lek S."/>
            <person name="Wollam A."/>
            <person name="Pepin K.H."/>
            <person name="Palsikar V.B."/>
            <person name="Mitreva M."/>
            <person name="Wilson R.K."/>
        </authorList>
    </citation>
    <scope>NUCLEOTIDE SEQUENCE [LARGE SCALE GENOMIC DNA]</scope>
    <source>
        <strain evidence="4 5">ATCC 27760</strain>
    </source>
</reference>
<dbReference type="CDD" id="cd10967">
    <property type="entry name" value="CE4_GLA_like_6s"/>
    <property type="match status" value="1"/>
</dbReference>
<dbReference type="eggNOG" id="COG0726">
    <property type="taxonomic scope" value="Bacteria"/>
</dbReference>
<dbReference type="EMBL" id="AWVF01000151">
    <property type="protein sequence ID" value="ERJ96424.1"/>
    <property type="molecule type" value="Genomic_DNA"/>
</dbReference>
<dbReference type="GO" id="GO:0005975">
    <property type="term" value="P:carbohydrate metabolic process"/>
    <property type="evidence" value="ECO:0007669"/>
    <property type="project" value="InterPro"/>
</dbReference>
<dbReference type="SUPFAM" id="SSF88713">
    <property type="entry name" value="Glycoside hydrolase/deacetylase"/>
    <property type="match status" value="1"/>
</dbReference>
<dbReference type="STRING" id="411473.RUMCAL_01226"/>
<keyword evidence="1" id="KW-0479">Metal-binding</keyword>
<dbReference type="GO" id="GO:0016810">
    <property type="term" value="F:hydrolase activity, acting on carbon-nitrogen (but not peptide) bonds"/>
    <property type="evidence" value="ECO:0007669"/>
    <property type="project" value="InterPro"/>
</dbReference>
<evidence type="ECO:0000256" key="2">
    <source>
        <dbReference type="ARBA" id="ARBA00022801"/>
    </source>
</evidence>
<protein>
    <submittedName>
        <fullName evidence="4">Polysaccharide deacetylase</fullName>
    </submittedName>
</protein>
<dbReference type="GO" id="GO:0046872">
    <property type="term" value="F:metal ion binding"/>
    <property type="evidence" value="ECO:0007669"/>
    <property type="project" value="UniProtKB-KW"/>
</dbReference>
<gene>
    <name evidence="4" type="ORF">RUMCAL_01226</name>
</gene>
<dbReference type="Pfam" id="PF01522">
    <property type="entry name" value="Polysacc_deac_1"/>
    <property type="match status" value="1"/>
</dbReference>
<dbReference type="Gene3D" id="3.20.20.370">
    <property type="entry name" value="Glycoside hydrolase/deacetylase"/>
    <property type="match status" value="1"/>
</dbReference>
<dbReference type="PANTHER" id="PTHR10587">
    <property type="entry name" value="GLYCOSYL TRANSFERASE-RELATED"/>
    <property type="match status" value="1"/>
</dbReference>
<proteinExistence type="predicted"/>
<dbReference type="AlphaFoldDB" id="U2M3U6"/>
<sequence>MFGKTRGSSSFFESCGKMLLSVPERVPVFFETRLELTNPPANGIMPKVTTHKERSSPMNWKNHYRKALTFSYDDGNEQDRKLLEILNRYGMKATFNVNTGLNHDCGTWVYRNVLEVHRLNLAECSELYAGHEMAVHGVYHYNLTELTPEECTAELQDNIAAITEIYGAVPVGMAYPYGVFNDAVVEELRRLGIGYGRGTESSHCFAEQEDLLRFRPTCHHDDEALFSLAEQFLQAEAETPQIFYIWGHSYEFEGNRNWDRLERLCEMLAGRDDIFYGTNREVLLPDWAVQTK</sequence>